<feature type="non-terminal residue" evidence="2">
    <location>
        <position position="259"/>
    </location>
</feature>
<proteinExistence type="predicted"/>
<keyword evidence="1" id="KW-1133">Transmembrane helix</keyword>
<name>A0A382Z6I0_9ZZZZ</name>
<accession>A0A382Z6I0</accession>
<organism evidence="2">
    <name type="scientific">marine metagenome</name>
    <dbReference type="NCBI Taxonomy" id="408172"/>
    <lineage>
        <taxon>unclassified sequences</taxon>
        <taxon>metagenomes</taxon>
        <taxon>ecological metagenomes</taxon>
    </lineage>
</organism>
<gene>
    <name evidence="2" type="ORF">METZ01_LOCUS443960</name>
</gene>
<feature type="transmembrane region" description="Helical" evidence="1">
    <location>
        <begin position="141"/>
        <end position="159"/>
    </location>
</feature>
<feature type="transmembrane region" description="Helical" evidence="1">
    <location>
        <begin position="57"/>
        <end position="78"/>
    </location>
</feature>
<evidence type="ECO:0000313" key="2">
    <source>
        <dbReference type="EMBL" id="SVD91106.1"/>
    </source>
</evidence>
<evidence type="ECO:0000256" key="1">
    <source>
        <dbReference type="SAM" id="Phobius"/>
    </source>
</evidence>
<dbReference type="SUPFAM" id="SSF103481">
    <property type="entry name" value="Multidrug resistance efflux transporter EmrE"/>
    <property type="match status" value="1"/>
</dbReference>
<sequence length="259" mass="28139">MRWWDGQGYNIFFGIRIRVFTATPERQLNTFAFALVLIAALLHATWNSVVKAQPARLPFIALLASIASVGSVFAIPFVPVPSPAAWPYIATSAILISAHWFFLAQAYRHGALSHVYPIARGVVPLLVAVFSVTVVGETLTGEGFFAIMVIGLGIMSLALTKGVNGIFEKRAVFYALGTGSFTAAHSLVDGLGARLAGTPHGYILWLFLFAGIPVTLVALCVERDETLRVFRQDWKLGLAGAFPMLANYWLVVWAFTLAP</sequence>
<feature type="transmembrane region" description="Helical" evidence="1">
    <location>
        <begin position="84"/>
        <end position="103"/>
    </location>
</feature>
<keyword evidence="1" id="KW-0812">Transmembrane</keyword>
<protein>
    <recommendedName>
        <fullName evidence="3">EamA domain-containing protein</fullName>
    </recommendedName>
</protein>
<feature type="transmembrane region" description="Helical" evidence="1">
    <location>
        <begin position="115"/>
        <end position="135"/>
    </location>
</feature>
<feature type="transmembrane region" description="Helical" evidence="1">
    <location>
        <begin position="31"/>
        <end position="50"/>
    </location>
</feature>
<feature type="transmembrane region" description="Helical" evidence="1">
    <location>
        <begin position="171"/>
        <end position="188"/>
    </location>
</feature>
<feature type="transmembrane region" description="Helical" evidence="1">
    <location>
        <begin position="233"/>
        <end position="255"/>
    </location>
</feature>
<dbReference type="InterPro" id="IPR037185">
    <property type="entry name" value="EmrE-like"/>
</dbReference>
<dbReference type="EMBL" id="UINC01181418">
    <property type="protein sequence ID" value="SVD91106.1"/>
    <property type="molecule type" value="Genomic_DNA"/>
</dbReference>
<feature type="transmembrane region" description="Helical" evidence="1">
    <location>
        <begin position="200"/>
        <end position="221"/>
    </location>
</feature>
<evidence type="ECO:0008006" key="3">
    <source>
        <dbReference type="Google" id="ProtNLM"/>
    </source>
</evidence>
<keyword evidence="1" id="KW-0472">Membrane</keyword>
<dbReference type="Gene3D" id="1.10.3730.20">
    <property type="match status" value="1"/>
</dbReference>
<reference evidence="2" key="1">
    <citation type="submission" date="2018-05" db="EMBL/GenBank/DDBJ databases">
        <authorList>
            <person name="Lanie J.A."/>
            <person name="Ng W.-L."/>
            <person name="Kazmierczak K.M."/>
            <person name="Andrzejewski T.M."/>
            <person name="Davidsen T.M."/>
            <person name="Wayne K.J."/>
            <person name="Tettelin H."/>
            <person name="Glass J.I."/>
            <person name="Rusch D."/>
            <person name="Podicherti R."/>
            <person name="Tsui H.-C.T."/>
            <person name="Winkler M.E."/>
        </authorList>
    </citation>
    <scope>NUCLEOTIDE SEQUENCE</scope>
</reference>
<dbReference type="AlphaFoldDB" id="A0A382Z6I0"/>